<keyword evidence="6 8" id="KW-1133">Transmembrane helix</keyword>
<accession>A0A5M3WDX9</accession>
<evidence type="ECO:0000256" key="1">
    <source>
        <dbReference type="ARBA" id="ARBA00004651"/>
    </source>
</evidence>
<evidence type="ECO:0000256" key="5">
    <source>
        <dbReference type="ARBA" id="ARBA00022692"/>
    </source>
</evidence>
<dbReference type="Proteomes" id="UP000334990">
    <property type="component" value="Unassembled WGS sequence"/>
</dbReference>
<dbReference type="InterPro" id="IPR037294">
    <property type="entry name" value="ABC_BtuC-like"/>
</dbReference>
<evidence type="ECO:0000256" key="7">
    <source>
        <dbReference type="ARBA" id="ARBA00023136"/>
    </source>
</evidence>
<feature type="transmembrane region" description="Helical" evidence="8">
    <location>
        <begin position="250"/>
        <end position="281"/>
    </location>
</feature>
<evidence type="ECO:0000256" key="3">
    <source>
        <dbReference type="ARBA" id="ARBA00022448"/>
    </source>
</evidence>
<dbReference type="InterPro" id="IPR000522">
    <property type="entry name" value="ABC_transptr_permease_BtuC"/>
</dbReference>
<keyword evidence="7 8" id="KW-0472">Membrane</keyword>
<keyword evidence="3" id="KW-0813">Transport</keyword>
<dbReference type="PANTHER" id="PTHR30472:SF67">
    <property type="entry name" value="PERMEASE OF ABC TRANSPORTER-RELATED"/>
    <property type="match status" value="1"/>
</dbReference>
<feature type="transmembrane region" description="Helical" evidence="8">
    <location>
        <begin position="129"/>
        <end position="149"/>
    </location>
</feature>
<evidence type="ECO:0000256" key="6">
    <source>
        <dbReference type="ARBA" id="ARBA00022989"/>
    </source>
</evidence>
<evidence type="ECO:0000256" key="8">
    <source>
        <dbReference type="SAM" id="Phobius"/>
    </source>
</evidence>
<keyword evidence="4" id="KW-1003">Cell membrane</keyword>
<feature type="transmembrane region" description="Helical" evidence="8">
    <location>
        <begin position="293"/>
        <end position="311"/>
    </location>
</feature>
<dbReference type="GO" id="GO:0022857">
    <property type="term" value="F:transmembrane transporter activity"/>
    <property type="evidence" value="ECO:0007669"/>
    <property type="project" value="InterPro"/>
</dbReference>
<proteinExistence type="inferred from homology"/>
<keyword evidence="10" id="KW-1185">Reference proteome</keyword>
<dbReference type="PANTHER" id="PTHR30472">
    <property type="entry name" value="FERRIC ENTEROBACTIN TRANSPORT SYSTEM PERMEASE PROTEIN"/>
    <property type="match status" value="1"/>
</dbReference>
<organism evidence="9 10">
    <name type="scientific">Acrocarpospora corrugata</name>
    <dbReference type="NCBI Taxonomy" id="35763"/>
    <lineage>
        <taxon>Bacteria</taxon>
        <taxon>Bacillati</taxon>
        <taxon>Actinomycetota</taxon>
        <taxon>Actinomycetes</taxon>
        <taxon>Streptosporangiales</taxon>
        <taxon>Streptosporangiaceae</taxon>
        <taxon>Acrocarpospora</taxon>
    </lineage>
</organism>
<reference evidence="9 10" key="1">
    <citation type="submission" date="2019-10" db="EMBL/GenBank/DDBJ databases">
        <title>Whole genome shotgun sequence of Acrocarpospora corrugata NBRC 13972.</title>
        <authorList>
            <person name="Ichikawa N."/>
            <person name="Kimura A."/>
            <person name="Kitahashi Y."/>
            <person name="Komaki H."/>
            <person name="Oguchi A."/>
        </authorList>
    </citation>
    <scope>NUCLEOTIDE SEQUENCE [LARGE SCALE GENOMIC DNA]</scope>
    <source>
        <strain evidence="9 10">NBRC 13972</strain>
    </source>
</reference>
<evidence type="ECO:0000256" key="4">
    <source>
        <dbReference type="ARBA" id="ARBA00022475"/>
    </source>
</evidence>
<dbReference type="GO" id="GO:0033214">
    <property type="term" value="P:siderophore-iron import into cell"/>
    <property type="evidence" value="ECO:0007669"/>
    <property type="project" value="TreeGrafter"/>
</dbReference>
<gene>
    <name evidence="9" type="ORF">Acor_73810</name>
</gene>
<name>A0A5M3WDX9_9ACTN</name>
<dbReference type="AlphaFoldDB" id="A0A5M3WDX9"/>
<dbReference type="Pfam" id="PF01032">
    <property type="entry name" value="FecCD"/>
    <property type="match status" value="1"/>
</dbReference>
<protein>
    <submittedName>
        <fullName evidence="9">ABC transporter permease</fullName>
    </submittedName>
</protein>
<sequence>MRSPHLISGRRYPLLAALLLAAVPVLLVAAVTYGAVDLPAADVWRVITAHLTTGRPPADVSGIDNEIIWNSRAPRTVLALIAGAGLAVAGAVLQTVVRNPLADPYVLGITSGASLAAVAVITLGSVAGLGVSGAAFAGACATLALVLALGSRRGALTPTRLVLAGVALSYLLQGATSYLQLRAQPDQLAGILFWLLGSVAGARWSDLTAPAVIVVACTGWLLSQARRLNALLLGDETAAALGIPVHRFRLVLLAVAALLTAAVIAVAGGIAFVGLIVPHAVRLLVGPDHRRTLPLIAMTGGLFLVAADLAARTLSPPLELPLGILTATLGTPFFLWLLRRETAVA</sequence>
<dbReference type="CDD" id="cd06550">
    <property type="entry name" value="TM_ABC_iron-siderophores_like"/>
    <property type="match status" value="1"/>
</dbReference>
<dbReference type="SUPFAM" id="SSF81345">
    <property type="entry name" value="ABC transporter involved in vitamin B12 uptake, BtuC"/>
    <property type="match status" value="1"/>
</dbReference>
<comment type="subcellular location">
    <subcellularLocation>
        <location evidence="1">Cell membrane</location>
        <topology evidence="1">Multi-pass membrane protein</topology>
    </subcellularLocation>
</comment>
<feature type="transmembrane region" description="Helical" evidence="8">
    <location>
        <begin position="318"/>
        <end position="338"/>
    </location>
</feature>
<dbReference type="GO" id="GO:0005886">
    <property type="term" value="C:plasma membrane"/>
    <property type="evidence" value="ECO:0007669"/>
    <property type="project" value="UniProtKB-SubCell"/>
</dbReference>
<feature type="transmembrane region" description="Helical" evidence="8">
    <location>
        <begin position="104"/>
        <end position="123"/>
    </location>
</feature>
<feature type="transmembrane region" description="Helical" evidence="8">
    <location>
        <begin position="77"/>
        <end position="97"/>
    </location>
</feature>
<feature type="transmembrane region" description="Helical" evidence="8">
    <location>
        <begin position="12"/>
        <end position="36"/>
    </location>
</feature>
<dbReference type="EMBL" id="BLAD01000097">
    <property type="protein sequence ID" value="GES05313.1"/>
    <property type="molecule type" value="Genomic_DNA"/>
</dbReference>
<dbReference type="RefSeq" id="WP_218034708.1">
    <property type="nucleotide sequence ID" value="NZ_BAAABN010000058.1"/>
</dbReference>
<feature type="transmembrane region" description="Helical" evidence="8">
    <location>
        <begin position="161"/>
        <end position="179"/>
    </location>
</feature>
<dbReference type="FunFam" id="1.10.3470.10:FF:000001">
    <property type="entry name" value="Vitamin B12 ABC transporter permease BtuC"/>
    <property type="match status" value="1"/>
</dbReference>
<evidence type="ECO:0000313" key="9">
    <source>
        <dbReference type="EMBL" id="GES05313.1"/>
    </source>
</evidence>
<evidence type="ECO:0000256" key="2">
    <source>
        <dbReference type="ARBA" id="ARBA00007935"/>
    </source>
</evidence>
<keyword evidence="5 8" id="KW-0812">Transmembrane</keyword>
<comment type="similarity">
    <text evidence="2">Belongs to the binding-protein-dependent transport system permease family. FecCD subfamily.</text>
</comment>
<comment type="caution">
    <text evidence="9">The sequence shown here is derived from an EMBL/GenBank/DDBJ whole genome shotgun (WGS) entry which is preliminary data.</text>
</comment>
<dbReference type="Gene3D" id="1.10.3470.10">
    <property type="entry name" value="ABC transporter involved in vitamin B12 uptake, BtuC"/>
    <property type="match status" value="1"/>
</dbReference>
<evidence type="ECO:0000313" key="10">
    <source>
        <dbReference type="Proteomes" id="UP000334990"/>
    </source>
</evidence>